<reference evidence="1" key="1">
    <citation type="submission" date="2024-08" db="EMBL/GenBank/DDBJ databases">
        <title>Whole genome sequence of Tenacibaculum sp. strain pbs-1 associated with black-spot shell disease in Akoya pearl oysters.</title>
        <authorList>
            <person name="Sakatoku A."/>
            <person name="Suzuki T."/>
            <person name="Hatano K."/>
            <person name="Seki M."/>
            <person name="Tanaka D."/>
            <person name="Nakamura S."/>
            <person name="Suzuki N."/>
            <person name="Isshiki T."/>
        </authorList>
    </citation>
    <scope>NUCLEOTIDE SEQUENCE</scope>
    <source>
        <strain evidence="1">Pbs-1</strain>
    </source>
</reference>
<protein>
    <submittedName>
        <fullName evidence="1">Uncharacterized protein</fullName>
    </submittedName>
</protein>
<gene>
    <name evidence="1" type="ORF">Pbs1_26190</name>
</gene>
<dbReference type="AlphaFoldDB" id="A0AB33L3C2"/>
<sequence length="76" mass="8940">MALTVTNVDVNIKNINNKKTISVIDDILKFGLTLFLPRKFIIPVRLINLKTQQILLPFDKQPYRYELLNGYKLYML</sequence>
<name>A0AB33L3C2_9FLAO</name>
<proteinExistence type="predicted"/>
<accession>A0AB33L3C2</accession>
<organism evidence="1">
    <name type="scientific">Tenacibaculum sp. Pbs-1</name>
    <dbReference type="NCBI Taxonomy" id="3238748"/>
    <lineage>
        <taxon>Bacteria</taxon>
        <taxon>Pseudomonadati</taxon>
        <taxon>Bacteroidota</taxon>
        <taxon>Flavobacteriia</taxon>
        <taxon>Flavobacteriales</taxon>
        <taxon>Flavobacteriaceae</taxon>
        <taxon>Tenacibaculum</taxon>
    </lineage>
</organism>
<evidence type="ECO:0000313" key="1">
    <source>
        <dbReference type="EMBL" id="BFP69276.1"/>
    </source>
</evidence>
<dbReference type="EMBL" id="AP035888">
    <property type="protein sequence ID" value="BFP69276.1"/>
    <property type="molecule type" value="Genomic_DNA"/>
</dbReference>